<gene>
    <name evidence="1" type="ORF">S03H2_58510</name>
</gene>
<proteinExistence type="predicted"/>
<dbReference type="EMBL" id="BARU01037568">
    <property type="protein sequence ID" value="GAH88857.1"/>
    <property type="molecule type" value="Genomic_DNA"/>
</dbReference>
<evidence type="ECO:0000313" key="1">
    <source>
        <dbReference type="EMBL" id="GAH88857.1"/>
    </source>
</evidence>
<accession>X1J4E7</accession>
<protein>
    <submittedName>
        <fullName evidence="1">Uncharacterized protein</fullName>
    </submittedName>
</protein>
<feature type="non-terminal residue" evidence="1">
    <location>
        <position position="1"/>
    </location>
</feature>
<organism evidence="1">
    <name type="scientific">marine sediment metagenome</name>
    <dbReference type="NCBI Taxonomy" id="412755"/>
    <lineage>
        <taxon>unclassified sequences</taxon>
        <taxon>metagenomes</taxon>
        <taxon>ecological metagenomes</taxon>
    </lineage>
</organism>
<sequence>WLEYPHSTGGSGYLLREPGEAFVHCLAGGVDVLSGPFNYFCWLGWSWSR</sequence>
<comment type="caution">
    <text evidence="1">The sequence shown here is derived from an EMBL/GenBank/DDBJ whole genome shotgun (WGS) entry which is preliminary data.</text>
</comment>
<name>X1J4E7_9ZZZZ</name>
<dbReference type="AlphaFoldDB" id="X1J4E7"/>
<reference evidence="1" key="1">
    <citation type="journal article" date="2014" name="Front. Microbiol.">
        <title>High frequency of phylogenetically diverse reductive dehalogenase-homologous genes in deep subseafloor sedimentary metagenomes.</title>
        <authorList>
            <person name="Kawai M."/>
            <person name="Futagami T."/>
            <person name="Toyoda A."/>
            <person name="Takaki Y."/>
            <person name="Nishi S."/>
            <person name="Hori S."/>
            <person name="Arai W."/>
            <person name="Tsubouchi T."/>
            <person name="Morono Y."/>
            <person name="Uchiyama I."/>
            <person name="Ito T."/>
            <person name="Fujiyama A."/>
            <person name="Inagaki F."/>
            <person name="Takami H."/>
        </authorList>
    </citation>
    <scope>NUCLEOTIDE SEQUENCE</scope>
    <source>
        <strain evidence="1">Expedition CK06-06</strain>
    </source>
</reference>